<sequence length="251" mass="28733">MRKPHFHTTIFMFLLLFPVLSLATDTITPTTPITVNQTLVSNQQVFELGFFSLDNNNNNNNWYIGIWYKQIEPKTYVWVANRGNPVNSSSGKLTIGGNGNIILFNQPETAVWTSNDSNHSVRAVKRVAQLLDSGNFVLRPKGDERPESYIWESFKNLTDTLLPGMRLGWDRKTGVNRFLRSWKSGMDPGSSSYTFKMNVDGFPEIFLSAWVKPVFRSGPWNGRRFSGVPTSRGVRLMELWFVNNYVLRIEI</sequence>
<dbReference type="InterPro" id="IPR036426">
    <property type="entry name" value="Bulb-type_lectin_dom_sf"/>
</dbReference>
<dbReference type="AlphaFoldDB" id="A0A251SAV8"/>
<dbReference type="EC" id="2.7.11.1" evidence="5"/>
<dbReference type="PANTHER" id="PTHR32444:SF89">
    <property type="entry name" value="S GLYCOPROTEIN"/>
    <property type="match status" value="1"/>
</dbReference>
<gene>
    <name evidence="6" type="ORF">HannXRQ_Chr15g0482611</name>
    <name evidence="5" type="ORF">HanXRQr2_Chr15g0699061</name>
</gene>
<feature type="chain" id="PRO_5041059583" evidence="3">
    <location>
        <begin position="24"/>
        <end position="251"/>
    </location>
</feature>
<evidence type="ECO:0000256" key="1">
    <source>
        <dbReference type="ARBA" id="ARBA00022729"/>
    </source>
</evidence>
<dbReference type="EMBL" id="MNCJ02000330">
    <property type="protein sequence ID" value="KAF5765040.1"/>
    <property type="molecule type" value="Genomic_DNA"/>
</dbReference>
<keyword evidence="5" id="KW-0808">Transferase</keyword>
<dbReference type="EMBL" id="CM007904">
    <property type="protein sequence ID" value="OTF95395.1"/>
    <property type="molecule type" value="Genomic_DNA"/>
</dbReference>
<feature type="domain" description="Bulb-type lectin" evidence="4">
    <location>
        <begin position="24"/>
        <end position="151"/>
    </location>
</feature>
<feature type="signal peptide" evidence="3">
    <location>
        <begin position="1"/>
        <end position="23"/>
    </location>
</feature>
<evidence type="ECO:0000259" key="4">
    <source>
        <dbReference type="PROSITE" id="PS50927"/>
    </source>
</evidence>
<dbReference type="GO" id="GO:0004674">
    <property type="term" value="F:protein serine/threonine kinase activity"/>
    <property type="evidence" value="ECO:0007669"/>
    <property type="project" value="UniProtKB-KW"/>
</dbReference>
<keyword evidence="6" id="KW-0430">Lectin</keyword>
<dbReference type="InParanoid" id="A0A251SAV8"/>
<dbReference type="OrthoDB" id="785331at2759"/>
<dbReference type="Gramene" id="mRNA:HanXRQr2_Chr15g0699061">
    <property type="protein sequence ID" value="CDS:HanXRQr2_Chr15g0699061.1"/>
    <property type="gene ID" value="HanXRQr2_Chr15g0699061"/>
</dbReference>
<protein>
    <submittedName>
        <fullName evidence="5">Non-specific serine/threonine protein kinase</fullName>
        <ecNumber evidence="5">2.7.11.1</ecNumber>
    </submittedName>
    <submittedName>
        <fullName evidence="6">Putative bulb-type lectin domain-containing protein</fullName>
    </submittedName>
</protein>
<evidence type="ECO:0000256" key="3">
    <source>
        <dbReference type="SAM" id="SignalP"/>
    </source>
</evidence>
<name>A0A251SAV8_HELAN</name>
<organism evidence="6 7">
    <name type="scientific">Helianthus annuus</name>
    <name type="common">Common sunflower</name>
    <dbReference type="NCBI Taxonomy" id="4232"/>
    <lineage>
        <taxon>Eukaryota</taxon>
        <taxon>Viridiplantae</taxon>
        <taxon>Streptophyta</taxon>
        <taxon>Embryophyta</taxon>
        <taxon>Tracheophyta</taxon>
        <taxon>Spermatophyta</taxon>
        <taxon>Magnoliopsida</taxon>
        <taxon>eudicotyledons</taxon>
        <taxon>Gunneridae</taxon>
        <taxon>Pentapetalae</taxon>
        <taxon>asterids</taxon>
        <taxon>campanulids</taxon>
        <taxon>Asterales</taxon>
        <taxon>Asteraceae</taxon>
        <taxon>Asteroideae</taxon>
        <taxon>Heliantheae alliance</taxon>
        <taxon>Heliantheae</taxon>
        <taxon>Helianthus</taxon>
    </lineage>
</organism>
<dbReference type="PANTHER" id="PTHR32444">
    <property type="entry name" value="BULB-TYPE LECTIN DOMAIN-CONTAINING PROTEIN"/>
    <property type="match status" value="1"/>
</dbReference>
<reference evidence="6" key="2">
    <citation type="submission" date="2017-02" db="EMBL/GenBank/DDBJ databases">
        <title>Sunflower complete genome.</title>
        <authorList>
            <person name="Langlade N."/>
            <person name="Munos S."/>
        </authorList>
    </citation>
    <scope>NUCLEOTIDE SEQUENCE [LARGE SCALE GENOMIC DNA]</scope>
    <source>
        <tissue evidence="6">Leaves</tissue>
    </source>
</reference>
<dbReference type="Gene3D" id="2.90.10.10">
    <property type="entry name" value="Bulb-type lectin domain"/>
    <property type="match status" value="1"/>
</dbReference>
<accession>A0A251SAV8</accession>
<dbReference type="Pfam" id="PF01453">
    <property type="entry name" value="B_lectin"/>
    <property type="match status" value="1"/>
</dbReference>
<reference evidence="5 7" key="1">
    <citation type="journal article" date="2017" name="Nature">
        <title>The sunflower genome provides insights into oil metabolism, flowering and Asterid evolution.</title>
        <authorList>
            <person name="Badouin H."/>
            <person name="Gouzy J."/>
            <person name="Grassa C.J."/>
            <person name="Murat F."/>
            <person name="Staton S.E."/>
            <person name="Cottret L."/>
            <person name="Lelandais-Briere C."/>
            <person name="Owens G.L."/>
            <person name="Carrere S."/>
            <person name="Mayjonade B."/>
            <person name="Legrand L."/>
            <person name="Gill N."/>
            <person name="Kane N.C."/>
            <person name="Bowers J.E."/>
            <person name="Hubner S."/>
            <person name="Bellec A."/>
            <person name="Berard A."/>
            <person name="Berges H."/>
            <person name="Blanchet N."/>
            <person name="Boniface M.C."/>
            <person name="Brunel D."/>
            <person name="Catrice O."/>
            <person name="Chaidir N."/>
            <person name="Claudel C."/>
            <person name="Donnadieu C."/>
            <person name="Faraut T."/>
            <person name="Fievet G."/>
            <person name="Helmstetter N."/>
            <person name="King M."/>
            <person name="Knapp S.J."/>
            <person name="Lai Z."/>
            <person name="Le Paslier M.C."/>
            <person name="Lippi Y."/>
            <person name="Lorenzon L."/>
            <person name="Mandel J.R."/>
            <person name="Marage G."/>
            <person name="Marchand G."/>
            <person name="Marquand E."/>
            <person name="Bret-Mestries E."/>
            <person name="Morien E."/>
            <person name="Nambeesan S."/>
            <person name="Nguyen T."/>
            <person name="Pegot-Espagnet P."/>
            <person name="Pouilly N."/>
            <person name="Raftis F."/>
            <person name="Sallet E."/>
            <person name="Schiex T."/>
            <person name="Thomas J."/>
            <person name="Vandecasteele C."/>
            <person name="Vares D."/>
            <person name="Vear F."/>
            <person name="Vautrin S."/>
            <person name="Crespi M."/>
            <person name="Mangin B."/>
            <person name="Burke J.M."/>
            <person name="Salse J."/>
            <person name="Munos S."/>
            <person name="Vincourt P."/>
            <person name="Rieseberg L.H."/>
            <person name="Langlade N.B."/>
        </authorList>
    </citation>
    <scope>NUCLEOTIDE SEQUENCE [LARGE SCALE GENOMIC DNA]</scope>
    <source>
        <strain evidence="7">cv. SF193</strain>
        <tissue evidence="5">Leaves</tissue>
    </source>
</reference>
<keyword evidence="5" id="KW-0418">Kinase</keyword>
<evidence type="ECO:0000313" key="6">
    <source>
        <dbReference type="EMBL" id="OTF95395.1"/>
    </source>
</evidence>
<evidence type="ECO:0000256" key="2">
    <source>
        <dbReference type="ARBA" id="ARBA00023180"/>
    </source>
</evidence>
<proteinExistence type="predicted"/>
<dbReference type="PROSITE" id="PS50927">
    <property type="entry name" value="BULB_LECTIN"/>
    <property type="match status" value="1"/>
</dbReference>
<keyword evidence="2" id="KW-0325">Glycoprotein</keyword>
<dbReference type="Proteomes" id="UP000215914">
    <property type="component" value="Chromosome 15"/>
</dbReference>
<keyword evidence="1 3" id="KW-0732">Signal</keyword>
<dbReference type="SMART" id="SM00108">
    <property type="entry name" value="B_lectin"/>
    <property type="match status" value="1"/>
</dbReference>
<reference evidence="5" key="3">
    <citation type="submission" date="2020-06" db="EMBL/GenBank/DDBJ databases">
        <title>Helianthus annuus Genome sequencing and assembly Release 2.</title>
        <authorList>
            <person name="Gouzy J."/>
            <person name="Langlade N."/>
            <person name="Munos S."/>
        </authorList>
    </citation>
    <scope>NUCLEOTIDE SEQUENCE</scope>
    <source>
        <tissue evidence="5">Leaves</tissue>
    </source>
</reference>
<dbReference type="SUPFAM" id="SSF51110">
    <property type="entry name" value="alpha-D-mannose-specific plant lectins"/>
    <property type="match status" value="1"/>
</dbReference>
<evidence type="ECO:0000313" key="5">
    <source>
        <dbReference type="EMBL" id="KAF5765040.1"/>
    </source>
</evidence>
<dbReference type="FunFam" id="2.90.10.10:FF:000001">
    <property type="entry name" value="G-type lectin S-receptor-like serine/threonine-protein kinase"/>
    <property type="match status" value="1"/>
</dbReference>
<dbReference type="GO" id="GO:0030246">
    <property type="term" value="F:carbohydrate binding"/>
    <property type="evidence" value="ECO:0007669"/>
    <property type="project" value="UniProtKB-KW"/>
</dbReference>
<keyword evidence="7" id="KW-1185">Reference proteome</keyword>
<dbReference type="OMA" id="WTAKINI"/>
<dbReference type="InterPro" id="IPR001480">
    <property type="entry name" value="Bulb-type_lectin_dom"/>
</dbReference>
<evidence type="ECO:0000313" key="7">
    <source>
        <dbReference type="Proteomes" id="UP000215914"/>
    </source>
</evidence>
<dbReference type="CDD" id="cd00028">
    <property type="entry name" value="B_lectin"/>
    <property type="match status" value="1"/>
</dbReference>
<keyword evidence="5" id="KW-0723">Serine/threonine-protein kinase</keyword>